<organism evidence="6 7">
    <name type="scientific">Plesiomonas shigelloides</name>
    <name type="common">Aeromonas shigelloides</name>
    <dbReference type="NCBI Taxonomy" id="703"/>
    <lineage>
        <taxon>Bacteria</taxon>
        <taxon>Pseudomonadati</taxon>
        <taxon>Pseudomonadota</taxon>
        <taxon>Gammaproteobacteria</taxon>
        <taxon>Enterobacterales</taxon>
        <taxon>Enterobacteriaceae</taxon>
        <taxon>Plesiomonas</taxon>
    </lineage>
</organism>
<comment type="caution">
    <text evidence="6">The sequence shown here is derived from an EMBL/GenBank/DDBJ whole genome shotgun (WGS) entry which is preliminary data.</text>
</comment>
<name>A0A8I1W4H6_PLESH</name>
<dbReference type="SUPFAM" id="SSF142984">
    <property type="entry name" value="Nqo1 middle domain-like"/>
    <property type="match status" value="1"/>
</dbReference>
<dbReference type="Pfam" id="PF02563">
    <property type="entry name" value="Poly_export"/>
    <property type="match status" value="1"/>
</dbReference>
<evidence type="ECO:0000256" key="3">
    <source>
        <dbReference type="SAM" id="SignalP"/>
    </source>
</evidence>
<sequence length="203" mass="21824">MKNTLLLILTSLVLTLTGCATSSPVSIPVSPEYHLGAGDEISIQVYDAPGLSMRVTIGPGGVINYPYLGEVKLQGQTTEQLVQTLTQGLQDGYLVNPQVTVNITRFRDVYIGGEVENPGAYAYRPGLTVEKLIALAGGFTDRADRQAIELRTSTSQDNRSPQENTAKAPSDAGQKNSPSRVSPVSLEQKLRPDDLVTVAQSFF</sequence>
<evidence type="ECO:0000256" key="2">
    <source>
        <dbReference type="SAM" id="MobiDB-lite"/>
    </source>
</evidence>
<dbReference type="AlphaFoldDB" id="A0A8I1W4H6"/>
<dbReference type="InterPro" id="IPR019554">
    <property type="entry name" value="Soluble_ligand-bd"/>
</dbReference>
<dbReference type="InterPro" id="IPR003715">
    <property type="entry name" value="Poly_export_N"/>
</dbReference>
<dbReference type="PROSITE" id="PS51257">
    <property type="entry name" value="PROKAR_LIPOPROTEIN"/>
    <property type="match status" value="1"/>
</dbReference>
<feature type="domain" description="Soluble ligand binding" evidence="5">
    <location>
        <begin position="109"/>
        <end position="151"/>
    </location>
</feature>
<evidence type="ECO:0000259" key="4">
    <source>
        <dbReference type="Pfam" id="PF02563"/>
    </source>
</evidence>
<feature type="compositionally biased region" description="Polar residues" evidence="2">
    <location>
        <begin position="151"/>
        <end position="182"/>
    </location>
</feature>
<dbReference type="GO" id="GO:0015159">
    <property type="term" value="F:polysaccharide transmembrane transporter activity"/>
    <property type="evidence" value="ECO:0007669"/>
    <property type="project" value="InterPro"/>
</dbReference>
<evidence type="ECO:0000313" key="7">
    <source>
        <dbReference type="Proteomes" id="UP000664658"/>
    </source>
</evidence>
<evidence type="ECO:0000313" key="6">
    <source>
        <dbReference type="EMBL" id="MBO1106911.1"/>
    </source>
</evidence>
<protein>
    <submittedName>
        <fullName evidence="6">Polysaccharide export protein</fullName>
    </submittedName>
</protein>
<keyword evidence="1 3" id="KW-0732">Signal</keyword>
<dbReference type="Gene3D" id="3.10.560.10">
    <property type="entry name" value="Outer membrane lipoprotein wza domain like"/>
    <property type="match status" value="1"/>
</dbReference>
<accession>A0A8I1W4H6</accession>
<feature type="chain" id="PRO_5034054295" evidence="3">
    <location>
        <begin position="23"/>
        <end position="203"/>
    </location>
</feature>
<reference evidence="6" key="1">
    <citation type="submission" date="2021-03" db="EMBL/GenBank/DDBJ databases">
        <title>Plesiomonas shigelloides zfcc0051, isolated from zebrafish feces.</title>
        <authorList>
            <person name="Vanderhoek Z."/>
            <person name="Gaulke C."/>
        </authorList>
    </citation>
    <scope>NUCLEOTIDE SEQUENCE</scope>
    <source>
        <strain evidence="6">Zfcc0051</strain>
    </source>
</reference>
<dbReference type="PANTHER" id="PTHR33619">
    <property type="entry name" value="POLYSACCHARIDE EXPORT PROTEIN GFCE-RELATED"/>
    <property type="match status" value="1"/>
</dbReference>
<dbReference type="Gene3D" id="3.30.1950.10">
    <property type="entry name" value="wza like domain"/>
    <property type="match status" value="1"/>
</dbReference>
<dbReference type="InterPro" id="IPR049712">
    <property type="entry name" value="Poly_export"/>
</dbReference>
<feature type="region of interest" description="Disordered" evidence="2">
    <location>
        <begin position="151"/>
        <end position="188"/>
    </location>
</feature>
<evidence type="ECO:0000256" key="1">
    <source>
        <dbReference type="ARBA" id="ARBA00022729"/>
    </source>
</evidence>
<proteinExistence type="predicted"/>
<feature type="domain" description="Polysaccharide export protein N-terminal" evidence="4">
    <location>
        <begin position="29"/>
        <end position="104"/>
    </location>
</feature>
<gene>
    <name evidence="6" type="ORF">J2R62_01520</name>
</gene>
<dbReference type="RefSeq" id="WP_207541494.1">
    <property type="nucleotide sequence ID" value="NZ_JAFNAA010000001.1"/>
</dbReference>
<dbReference type="Pfam" id="PF10531">
    <property type="entry name" value="SLBB"/>
    <property type="match status" value="1"/>
</dbReference>
<evidence type="ECO:0000259" key="5">
    <source>
        <dbReference type="Pfam" id="PF10531"/>
    </source>
</evidence>
<dbReference type="PANTHER" id="PTHR33619:SF3">
    <property type="entry name" value="POLYSACCHARIDE EXPORT PROTEIN GFCE-RELATED"/>
    <property type="match status" value="1"/>
</dbReference>
<feature type="signal peptide" evidence="3">
    <location>
        <begin position="1"/>
        <end position="22"/>
    </location>
</feature>
<dbReference type="Proteomes" id="UP000664658">
    <property type="component" value="Unassembled WGS sequence"/>
</dbReference>
<dbReference type="EMBL" id="JAFNAA010000001">
    <property type="protein sequence ID" value="MBO1106911.1"/>
    <property type="molecule type" value="Genomic_DNA"/>
</dbReference>